<evidence type="ECO:0000256" key="1">
    <source>
        <dbReference type="ARBA" id="ARBA00004651"/>
    </source>
</evidence>
<sequence length="344" mass="35803">MELIRDFDKTWRGVLLALVIAVPAWLLGRQLEVVGGPVFAILIGMALAVALRGRDTSAIEPGVRFTSKKVLQWAVVLLGFGLNLAQIAQVGATSLPIIVATITTSLVVAFVLCRALKIPGKISTLVGVGSSICGGSAIAATAPVIKADDEEVAQAISVIFLFNVIAALVFPTLGGVLGLSNEGFGLFAGTAVNDTSSVTAAAAAWDGMHPGANTLDAATIVKLTRTLAIIPITLALALWGVRKERRAGGEGQSTFSLRRAFPAFILFFVLASVMTTVLALPATVTAPVKELSKFLIVMAMAAIGLNTDVVKLVRTGGKPILMGFCCWVAIACVSLGMQHVLGIW</sequence>
<evidence type="ECO:0000313" key="9">
    <source>
        <dbReference type="Proteomes" id="UP000712527"/>
    </source>
</evidence>
<name>A0ABS2F132_9ACTN</name>
<evidence type="ECO:0000256" key="6">
    <source>
        <dbReference type="ARBA" id="ARBA00023136"/>
    </source>
</evidence>
<feature type="transmembrane region" description="Helical" evidence="7">
    <location>
        <begin position="94"/>
        <end position="113"/>
    </location>
</feature>
<evidence type="ECO:0000256" key="3">
    <source>
        <dbReference type="ARBA" id="ARBA00022475"/>
    </source>
</evidence>
<comment type="caution">
    <text evidence="8">The sequence shown here is derived from an EMBL/GenBank/DDBJ whole genome shotgun (WGS) entry which is preliminary data.</text>
</comment>
<feature type="transmembrane region" description="Helical" evidence="7">
    <location>
        <begin position="12"/>
        <end position="28"/>
    </location>
</feature>
<keyword evidence="5 7" id="KW-1133">Transmembrane helix</keyword>
<dbReference type="PANTHER" id="PTHR30106">
    <property type="entry name" value="INNER MEMBRANE PROTEIN YEIH-RELATED"/>
    <property type="match status" value="1"/>
</dbReference>
<feature type="transmembrane region" description="Helical" evidence="7">
    <location>
        <begin position="260"/>
        <end position="282"/>
    </location>
</feature>
<dbReference type="PANTHER" id="PTHR30106:SF1">
    <property type="entry name" value="UPF0324 MEMBRANE PROTEIN FN0533"/>
    <property type="match status" value="1"/>
</dbReference>
<keyword evidence="3" id="KW-1003">Cell membrane</keyword>
<dbReference type="InterPro" id="IPR018383">
    <property type="entry name" value="UPF0324_pro"/>
</dbReference>
<gene>
    <name evidence="8" type="ORF">H9X80_03360</name>
</gene>
<evidence type="ECO:0000313" key="8">
    <source>
        <dbReference type="EMBL" id="MBM6774585.1"/>
    </source>
</evidence>
<dbReference type="RefSeq" id="WP_204792944.1">
    <property type="nucleotide sequence ID" value="NZ_JACSNQ010000004.1"/>
</dbReference>
<feature type="transmembrane region" description="Helical" evidence="7">
    <location>
        <begin position="125"/>
        <end position="146"/>
    </location>
</feature>
<organism evidence="8 9">
    <name type="scientific">Olsenella profusa</name>
    <dbReference type="NCBI Taxonomy" id="138595"/>
    <lineage>
        <taxon>Bacteria</taxon>
        <taxon>Bacillati</taxon>
        <taxon>Actinomycetota</taxon>
        <taxon>Coriobacteriia</taxon>
        <taxon>Coriobacteriales</taxon>
        <taxon>Atopobiaceae</taxon>
        <taxon>Olsenella</taxon>
    </lineage>
</organism>
<feature type="transmembrane region" description="Helical" evidence="7">
    <location>
        <begin position="71"/>
        <end position="88"/>
    </location>
</feature>
<keyword evidence="6 7" id="KW-0472">Membrane</keyword>
<keyword evidence="9" id="KW-1185">Reference proteome</keyword>
<dbReference type="Proteomes" id="UP000712527">
    <property type="component" value="Unassembled WGS sequence"/>
</dbReference>
<feature type="transmembrane region" description="Helical" evidence="7">
    <location>
        <begin position="152"/>
        <end position="177"/>
    </location>
</feature>
<feature type="transmembrane region" description="Helical" evidence="7">
    <location>
        <begin position="217"/>
        <end position="239"/>
    </location>
</feature>
<feature type="transmembrane region" description="Helical" evidence="7">
    <location>
        <begin position="34"/>
        <end position="51"/>
    </location>
</feature>
<comment type="similarity">
    <text evidence="2">Belongs to the UPF0324 family.</text>
</comment>
<evidence type="ECO:0000256" key="2">
    <source>
        <dbReference type="ARBA" id="ARBA00007977"/>
    </source>
</evidence>
<protein>
    <submittedName>
        <fullName evidence="8">YeiH family putative sulfate export transporter</fullName>
    </submittedName>
</protein>
<evidence type="ECO:0000256" key="4">
    <source>
        <dbReference type="ARBA" id="ARBA00022692"/>
    </source>
</evidence>
<evidence type="ECO:0000256" key="7">
    <source>
        <dbReference type="SAM" id="Phobius"/>
    </source>
</evidence>
<accession>A0ABS2F132</accession>
<dbReference type="Pfam" id="PF03601">
    <property type="entry name" value="Cons_hypoth698"/>
    <property type="match status" value="1"/>
</dbReference>
<feature type="transmembrane region" description="Helical" evidence="7">
    <location>
        <begin position="184"/>
        <end position="205"/>
    </location>
</feature>
<reference evidence="8 9" key="1">
    <citation type="journal article" date="2021" name="Sci. Rep.">
        <title>The distribution of antibiotic resistance genes in chicken gut microbiota commensals.</title>
        <authorList>
            <person name="Juricova H."/>
            <person name="Matiasovicova J."/>
            <person name="Kubasova T."/>
            <person name="Cejkova D."/>
            <person name="Rychlik I."/>
        </authorList>
    </citation>
    <scope>NUCLEOTIDE SEQUENCE [LARGE SCALE GENOMIC DNA]</scope>
    <source>
        <strain evidence="8 9">An794</strain>
    </source>
</reference>
<proteinExistence type="inferred from homology"/>
<dbReference type="EMBL" id="JACSNQ010000004">
    <property type="protein sequence ID" value="MBM6774585.1"/>
    <property type="molecule type" value="Genomic_DNA"/>
</dbReference>
<evidence type="ECO:0000256" key="5">
    <source>
        <dbReference type="ARBA" id="ARBA00022989"/>
    </source>
</evidence>
<comment type="subcellular location">
    <subcellularLocation>
        <location evidence="1">Cell membrane</location>
        <topology evidence="1">Multi-pass membrane protein</topology>
    </subcellularLocation>
</comment>
<feature type="transmembrane region" description="Helical" evidence="7">
    <location>
        <begin position="320"/>
        <end position="341"/>
    </location>
</feature>
<keyword evidence="4 7" id="KW-0812">Transmembrane</keyword>
<feature type="transmembrane region" description="Helical" evidence="7">
    <location>
        <begin position="294"/>
        <end position="313"/>
    </location>
</feature>